<accession>A0AA43W521</accession>
<dbReference type="InterPro" id="IPR044946">
    <property type="entry name" value="Restrct_endonuc_typeI_TRD_sf"/>
</dbReference>
<dbReference type="GO" id="GO:0009307">
    <property type="term" value="P:DNA restriction-modification system"/>
    <property type="evidence" value="ECO:0007669"/>
    <property type="project" value="UniProtKB-KW"/>
</dbReference>
<comment type="similarity">
    <text evidence="1">Belongs to the type-I restriction system S methylase family.</text>
</comment>
<dbReference type="EMBL" id="WNDA01000018">
    <property type="protein sequence ID" value="MTU69781.1"/>
    <property type="molecule type" value="Genomic_DNA"/>
</dbReference>
<dbReference type="PANTHER" id="PTHR30408">
    <property type="entry name" value="TYPE-1 RESTRICTION ENZYME ECOKI SPECIFICITY PROTEIN"/>
    <property type="match status" value="1"/>
</dbReference>
<feature type="domain" description="Type I restriction modification DNA specificity" evidence="4">
    <location>
        <begin position="221"/>
        <end position="371"/>
    </location>
</feature>
<evidence type="ECO:0000256" key="1">
    <source>
        <dbReference type="ARBA" id="ARBA00010923"/>
    </source>
</evidence>
<dbReference type="CDD" id="cd17266">
    <property type="entry name" value="RMtype1_S_Sau1132ORF3780P-TRD2-CR2_like"/>
    <property type="match status" value="1"/>
</dbReference>
<feature type="domain" description="Type I restriction modification DNA specificity" evidence="4">
    <location>
        <begin position="23"/>
        <end position="203"/>
    </location>
</feature>
<evidence type="ECO:0000256" key="2">
    <source>
        <dbReference type="ARBA" id="ARBA00022747"/>
    </source>
</evidence>
<dbReference type="Proteomes" id="UP000448908">
    <property type="component" value="Unassembled WGS sequence"/>
</dbReference>
<dbReference type="RefSeq" id="WP_172723255.1">
    <property type="nucleotide sequence ID" value="NZ_WNCW01000001.1"/>
</dbReference>
<keyword evidence="5" id="KW-0378">Hydrolase</keyword>
<dbReference type="InterPro" id="IPR000055">
    <property type="entry name" value="Restrct_endonuc_typeI_TRD"/>
</dbReference>
<gene>
    <name evidence="5" type="ORF">GMD92_12025</name>
</gene>
<dbReference type="InterPro" id="IPR052021">
    <property type="entry name" value="Type-I_RS_S_subunit"/>
</dbReference>
<dbReference type="PANTHER" id="PTHR30408:SF13">
    <property type="entry name" value="TYPE I RESTRICTION ENZYME HINDI SPECIFICITY SUBUNIT"/>
    <property type="match status" value="1"/>
</dbReference>
<dbReference type="Gene3D" id="3.90.220.20">
    <property type="entry name" value="DNA methylase specificity domains"/>
    <property type="match status" value="2"/>
</dbReference>
<dbReference type="AlphaFoldDB" id="A0AA43W521"/>
<dbReference type="CDD" id="cd17256">
    <property type="entry name" value="RMtype1_S_EcoJA65PI-TRD1-CR1_like"/>
    <property type="match status" value="1"/>
</dbReference>
<protein>
    <submittedName>
        <fullName evidence="5">Restriction endonuclease subunit S</fullName>
    </submittedName>
</protein>
<sequence>MANNNDNKVLNVPPLRFPEFSGEWKMCTIGELITKVGSGVTPRGGEAVYKTEGHPFVRSQNVGLGNLLLDDIAFIDEETHLRQKNTELQFNDVLLNITGASIGRSALVDKQIVGGNVNQHVCIIRTKENLVPSFICSFLLSNYGQRQIDSFQAGGNRQGLNFEQIKSIKITIPSKDEQIKIAKLLRAIDERIATQNKIIDKLQSLIKGLRVCCMQRNGSNNVYLSEIAQIYQPQTISSAELTEDGFLVYGANGIIGKYKDYNHKTEQICITCRGNTCGMVNYTKPMSWITGNAMVINTDKYQDKVYKKYLYHYLSAYNFNSIISGSGQPQIVRTPLEKLKITLPTISEQKQKAMILDKIQDKIEINHNILNLYILQKQYLLRQMFI</sequence>
<comment type="caution">
    <text evidence="5">The sequence shown here is derived from an EMBL/GenBank/DDBJ whole genome shotgun (WGS) entry which is preliminary data.</text>
</comment>
<keyword evidence="5" id="KW-0255">Endonuclease</keyword>
<evidence type="ECO:0000259" key="4">
    <source>
        <dbReference type="Pfam" id="PF01420"/>
    </source>
</evidence>
<evidence type="ECO:0000256" key="3">
    <source>
        <dbReference type="ARBA" id="ARBA00023125"/>
    </source>
</evidence>
<evidence type="ECO:0000313" key="5">
    <source>
        <dbReference type="EMBL" id="MTU69781.1"/>
    </source>
</evidence>
<keyword evidence="5" id="KW-0540">Nuclease</keyword>
<dbReference type="Pfam" id="PF01420">
    <property type="entry name" value="Methylase_S"/>
    <property type="match status" value="2"/>
</dbReference>
<keyword evidence="3" id="KW-0238">DNA-binding</keyword>
<reference evidence="5 6" key="1">
    <citation type="journal article" date="2019" name="Nat. Med.">
        <title>A library of human gut bacterial isolates paired with longitudinal multiomics data enables mechanistic microbiome research.</title>
        <authorList>
            <person name="Poyet M."/>
            <person name="Groussin M."/>
            <person name="Gibbons S.M."/>
            <person name="Avila-Pacheco J."/>
            <person name="Jiang X."/>
            <person name="Kearney S.M."/>
            <person name="Perrotta A.R."/>
            <person name="Berdy B."/>
            <person name="Zhao S."/>
            <person name="Lieberman T.D."/>
            <person name="Swanson P.K."/>
            <person name="Smith M."/>
            <person name="Roesemann S."/>
            <person name="Alexander J.E."/>
            <person name="Rich S.A."/>
            <person name="Livny J."/>
            <person name="Vlamakis H."/>
            <person name="Clish C."/>
            <person name="Bullock K."/>
            <person name="Deik A."/>
            <person name="Scott J."/>
            <person name="Pierce K.A."/>
            <person name="Xavier R.J."/>
            <person name="Alm E.J."/>
        </authorList>
    </citation>
    <scope>NUCLEOTIDE SEQUENCE [LARGE SCALE GENOMIC DNA]</scope>
    <source>
        <strain evidence="5 6">BIOML-A16</strain>
    </source>
</reference>
<dbReference type="GO" id="GO:0003677">
    <property type="term" value="F:DNA binding"/>
    <property type="evidence" value="ECO:0007669"/>
    <property type="project" value="UniProtKB-KW"/>
</dbReference>
<dbReference type="SUPFAM" id="SSF116734">
    <property type="entry name" value="DNA methylase specificity domain"/>
    <property type="match status" value="2"/>
</dbReference>
<evidence type="ECO:0000313" key="6">
    <source>
        <dbReference type="Proteomes" id="UP000448908"/>
    </source>
</evidence>
<name>A0AA43W521_9BACT</name>
<dbReference type="GO" id="GO:0004519">
    <property type="term" value="F:endonuclease activity"/>
    <property type="evidence" value="ECO:0007669"/>
    <property type="project" value="UniProtKB-KW"/>
</dbReference>
<keyword evidence="2" id="KW-0680">Restriction system</keyword>
<organism evidence="5 6">
    <name type="scientific">Parabacteroides merdae</name>
    <dbReference type="NCBI Taxonomy" id="46503"/>
    <lineage>
        <taxon>Bacteria</taxon>
        <taxon>Pseudomonadati</taxon>
        <taxon>Bacteroidota</taxon>
        <taxon>Bacteroidia</taxon>
        <taxon>Bacteroidales</taxon>
        <taxon>Tannerellaceae</taxon>
        <taxon>Parabacteroides</taxon>
    </lineage>
</organism>
<proteinExistence type="inferred from homology"/>